<evidence type="ECO:0000313" key="4">
    <source>
        <dbReference type="Proteomes" id="UP000245771"/>
    </source>
</evidence>
<dbReference type="AlphaFoldDB" id="A0A316VIX2"/>
<feature type="transmembrane region" description="Helical" evidence="2">
    <location>
        <begin position="141"/>
        <end position="162"/>
    </location>
</feature>
<evidence type="ECO:0000313" key="3">
    <source>
        <dbReference type="EMBL" id="PWN37008.1"/>
    </source>
</evidence>
<gene>
    <name evidence="3" type="ORF">FA14DRAFT_176310</name>
</gene>
<proteinExistence type="predicted"/>
<feature type="transmembrane region" description="Helical" evidence="2">
    <location>
        <begin position="7"/>
        <end position="35"/>
    </location>
</feature>
<feature type="transmembrane region" description="Helical" evidence="2">
    <location>
        <begin position="80"/>
        <end position="103"/>
    </location>
</feature>
<accession>A0A316VIX2</accession>
<reference evidence="3 4" key="1">
    <citation type="journal article" date="2018" name="Mol. Biol. Evol.">
        <title>Broad Genomic Sampling Reveals a Smut Pathogenic Ancestry of the Fungal Clade Ustilaginomycotina.</title>
        <authorList>
            <person name="Kijpornyongpan T."/>
            <person name="Mondo S.J."/>
            <person name="Barry K."/>
            <person name="Sandor L."/>
            <person name="Lee J."/>
            <person name="Lipzen A."/>
            <person name="Pangilinan J."/>
            <person name="LaButti K."/>
            <person name="Hainaut M."/>
            <person name="Henrissat B."/>
            <person name="Grigoriev I.V."/>
            <person name="Spatafora J.W."/>
            <person name="Aime M.C."/>
        </authorList>
    </citation>
    <scope>NUCLEOTIDE SEQUENCE [LARGE SCALE GENOMIC DNA]</scope>
    <source>
        <strain evidence="3 4">MCA 3882</strain>
    </source>
</reference>
<evidence type="ECO:0000256" key="2">
    <source>
        <dbReference type="SAM" id="Phobius"/>
    </source>
</evidence>
<name>A0A316VIX2_9BASI</name>
<dbReference type="GeneID" id="37022441"/>
<feature type="region of interest" description="Disordered" evidence="1">
    <location>
        <begin position="410"/>
        <end position="449"/>
    </location>
</feature>
<dbReference type="InParanoid" id="A0A316VIX2"/>
<feature type="compositionally biased region" description="Basic and acidic residues" evidence="1">
    <location>
        <begin position="426"/>
        <end position="435"/>
    </location>
</feature>
<keyword evidence="2" id="KW-0472">Membrane</keyword>
<sequence>MLPVKGIIFIGLNVLRTISMIALILVFSSTILLMVNDSNTYYRLRNQDLLQTSQDECDYYPESDVPTTTWGMFWIQLDRFWILCLCITCFFSEFGIKFTSMFFHKYIPILGPSFGTMPLGVIQVIISSSLLSHYVKGFTLATPWLLFFVGLLNTAAGIGFGYRGKLRRSLNRSKRDLHALKQQKDLEKAVPFGTAIRTLANTSIDEAHTLMLTHQRTSKSVKSKYSRHSGEHASLLQGGAAPSIRPVRSAKDAFPNTSADAAYGAALQGDRIANQPNPGNMSVQNEPLSASDDEVLRWRARQDNLRVEREQETKENGTQSSFFRDFRYDLQNDMAIPVRTPSVLGPMEPTSKQWQSQAAQAQDDAVQKKQKFKRRTLVLSRVVQQVRRGSLAAYQATKSAQMRMPGAYRTNLKPKEKPTPWVEVDSSNKPKDDTLHPPAPTYIPGRPQMISVGKASEDNRTTRYHTPITDKFANML</sequence>
<evidence type="ECO:0000256" key="1">
    <source>
        <dbReference type="SAM" id="MobiDB-lite"/>
    </source>
</evidence>
<keyword evidence="4" id="KW-1185">Reference proteome</keyword>
<organism evidence="3 4">
    <name type="scientific">Meira miltonrushii</name>
    <dbReference type="NCBI Taxonomy" id="1280837"/>
    <lineage>
        <taxon>Eukaryota</taxon>
        <taxon>Fungi</taxon>
        <taxon>Dikarya</taxon>
        <taxon>Basidiomycota</taxon>
        <taxon>Ustilaginomycotina</taxon>
        <taxon>Exobasidiomycetes</taxon>
        <taxon>Exobasidiales</taxon>
        <taxon>Brachybasidiaceae</taxon>
        <taxon>Meira</taxon>
    </lineage>
</organism>
<dbReference type="OrthoDB" id="5327148at2759"/>
<dbReference type="EMBL" id="KZ819602">
    <property type="protein sequence ID" value="PWN37008.1"/>
    <property type="molecule type" value="Genomic_DNA"/>
</dbReference>
<keyword evidence="2" id="KW-1133">Transmembrane helix</keyword>
<keyword evidence="2" id="KW-0812">Transmembrane</keyword>
<dbReference type="Proteomes" id="UP000245771">
    <property type="component" value="Unassembled WGS sequence"/>
</dbReference>
<dbReference type="STRING" id="1280837.A0A316VIX2"/>
<dbReference type="RefSeq" id="XP_025357310.1">
    <property type="nucleotide sequence ID" value="XM_025500660.1"/>
</dbReference>
<protein>
    <submittedName>
        <fullName evidence="3">Uncharacterized protein</fullName>
    </submittedName>
</protein>